<evidence type="ECO:0000313" key="4">
    <source>
        <dbReference type="Proteomes" id="UP000076925"/>
    </source>
</evidence>
<sequence>MKSFFYKGILAVTAIITLNSPFPAQANEDKLWIPINNRTDGSTYLDVNSITHTGNTKTFWLYVTVNKPSPQGWSKILAQGVTNCSTKYTTYRQAKVYDSQDKLVKSVPLGAIKQLNIEAIATPDASTGDVAALVCSLNLEY</sequence>
<evidence type="ECO:0000256" key="1">
    <source>
        <dbReference type="SAM" id="SignalP"/>
    </source>
</evidence>
<reference evidence="3 4" key="1">
    <citation type="journal article" date="2013" name="Genome Biol. Evol.">
        <title>Genomes of Stigonematalean cyanobacteria (subsection V) and the evolution of oxygenic photosynthesis from prokaryotes to plastids.</title>
        <authorList>
            <person name="Dagan T."/>
            <person name="Roettger M."/>
            <person name="Stucken K."/>
            <person name="Landan G."/>
            <person name="Koch R."/>
            <person name="Major P."/>
            <person name="Gould S.B."/>
            <person name="Goremykin V.V."/>
            <person name="Rippka R."/>
            <person name="Tandeau de Marsac N."/>
            <person name="Gugger M."/>
            <person name="Lockhart P.J."/>
            <person name="Allen J.F."/>
            <person name="Brune I."/>
            <person name="Maus I."/>
            <person name="Puhler A."/>
            <person name="Martin W.F."/>
        </authorList>
    </citation>
    <scope>NUCLEOTIDE SEQUENCE [LARGE SCALE GENOMIC DNA]</scope>
    <source>
        <strain evidence="3 4">PCC 7110</strain>
    </source>
</reference>
<feature type="chain" id="PRO_5007300651" description="Surface-adhesin protein E-like domain-containing protein" evidence="1">
    <location>
        <begin position="27"/>
        <end position="141"/>
    </location>
</feature>
<keyword evidence="1" id="KW-0732">Signal</keyword>
<dbReference type="OrthoDB" id="512598at2"/>
<comment type="caution">
    <text evidence="3">The sequence shown here is derived from an EMBL/GenBank/DDBJ whole genome shotgun (WGS) entry which is preliminary data.</text>
</comment>
<name>A0A139XDM7_9CYAN</name>
<gene>
    <name evidence="3" type="ORF">WA1_11615</name>
</gene>
<dbReference type="InterPro" id="IPR031939">
    <property type="entry name" value="Adhesin_E-like"/>
</dbReference>
<dbReference type="AlphaFoldDB" id="A0A139XDM7"/>
<accession>A0A139XDM7</accession>
<keyword evidence="4" id="KW-1185">Reference proteome</keyword>
<evidence type="ECO:0000259" key="2">
    <source>
        <dbReference type="Pfam" id="PF16747"/>
    </source>
</evidence>
<dbReference type="Proteomes" id="UP000076925">
    <property type="component" value="Unassembled WGS sequence"/>
</dbReference>
<feature type="signal peptide" evidence="1">
    <location>
        <begin position="1"/>
        <end position="26"/>
    </location>
</feature>
<protein>
    <recommendedName>
        <fullName evidence="2">Surface-adhesin protein E-like domain-containing protein</fullName>
    </recommendedName>
</protein>
<dbReference type="Pfam" id="PF16747">
    <property type="entry name" value="Adhesin_E"/>
    <property type="match status" value="1"/>
</dbReference>
<dbReference type="RefSeq" id="WP_017749174.1">
    <property type="nucleotide sequence ID" value="NZ_KQ976354.1"/>
</dbReference>
<feature type="domain" description="Surface-adhesin protein E-like" evidence="2">
    <location>
        <begin position="32"/>
        <end position="135"/>
    </location>
</feature>
<dbReference type="EMBL" id="ANNX02000016">
    <property type="protein sequence ID" value="KYC42776.1"/>
    <property type="molecule type" value="Genomic_DNA"/>
</dbReference>
<proteinExistence type="predicted"/>
<organism evidence="3 4">
    <name type="scientific">Scytonema hofmannii PCC 7110</name>
    <dbReference type="NCBI Taxonomy" id="128403"/>
    <lineage>
        <taxon>Bacteria</taxon>
        <taxon>Bacillati</taxon>
        <taxon>Cyanobacteriota</taxon>
        <taxon>Cyanophyceae</taxon>
        <taxon>Nostocales</taxon>
        <taxon>Scytonemataceae</taxon>
        <taxon>Scytonema</taxon>
    </lineage>
</organism>
<evidence type="ECO:0000313" key="3">
    <source>
        <dbReference type="EMBL" id="KYC42776.1"/>
    </source>
</evidence>